<evidence type="ECO:0000313" key="1">
    <source>
        <dbReference type="EMBL" id="KAE7999538.1"/>
    </source>
</evidence>
<accession>A0A5N6QJM6</accession>
<keyword evidence="2" id="KW-1185">Reference proteome</keyword>
<gene>
    <name evidence="1" type="ORF">FH972_003955</name>
</gene>
<sequence length="69" mass="7894">MESTGYLQRRSPSSDRFLGVFSFSPPSSSVDASAAGEDKLNEAEFFWTTDFAEPSHSDDHHHYHRRLDF</sequence>
<protein>
    <submittedName>
        <fullName evidence="1">Uncharacterized protein</fullName>
    </submittedName>
</protein>
<name>A0A5N6QJM6_9ROSI</name>
<dbReference type="EMBL" id="CM017321">
    <property type="protein sequence ID" value="KAE7999538.1"/>
    <property type="molecule type" value="Genomic_DNA"/>
</dbReference>
<evidence type="ECO:0000313" key="2">
    <source>
        <dbReference type="Proteomes" id="UP000327013"/>
    </source>
</evidence>
<dbReference type="Proteomes" id="UP000327013">
    <property type="component" value="Chromosome 1"/>
</dbReference>
<organism evidence="1 2">
    <name type="scientific">Carpinus fangiana</name>
    <dbReference type="NCBI Taxonomy" id="176857"/>
    <lineage>
        <taxon>Eukaryota</taxon>
        <taxon>Viridiplantae</taxon>
        <taxon>Streptophyta</taxon>
        <taxon>Embryophyta</taxon>
        <taxon>Tracheophyta</taxon>
        <taxon>Spermatophyta</taxon>
        <taxon>Magnoliopsida</taxon>
        <taxon>eudicotyledons</taxon>
        <taxon>Gunneridae</taxon>
        <taxon>Pentapetalae</taxon>
        <taxon>rosids</taxon>
        <taxon>fabids</taxon>
        <taxon>Fagales</taxon>
        <taxon>Betulaceae</taxon>
        <taxon>Carpinus</taxon>
    </lineage>
</organism>
<reference evidence="1 2" key="1">
    <citation type="submission" date="2019-06" db="EMBL/GenBank/DDBJ databases">
        <title>A chromosomal-level reference genome of Carpinus fangiana (Coryloideae, Betulaceae).</title>
        <authorList>
            <person name="Yang X."/>
            <person name="Wang Z."/>
            <person name="Zhang L."/>
            <person name="Hao G."/>
            <person name="Liu J."/>
            <person name="Yang Y."/>
        </authorList>
    </citation>
    <scope>NUCLEOTIDE SEQUENCE [LARGE SCALE GENOMIC DNA]</scope>
    <source>
        <strain evidence="1">Cfa_2016G</strain>
        <tissue evidence="1">Leaf</tissue>
    </source>
</reference>
<dbReference type="AlphaFoldDB" id="A0A5N6QJM6"/>
<proteinExistence type="predicted"/>